<reference evidence="5 6" key="1">
    <citation type="journal article" date="2016" name="BMC Genomics">
        <title>Combined genomic and structural analyses of a cultured magnetotactic bacterium reveals its niche adaptation to a dynamic environment.</title>
        <authorList>
            <person name="Araujo A.C."/>
            <person name="Morillo V."/>
            <person name="Cypriano J."/>
            <person name="Teixeira L.C."/>
            <person name="Leao P."/>
            <person name="Lyra S."/>
            <person name="Almeida L.G."/>
            <person name="Bazylinski D.A."/>
            <person name="Vasconcellos A.T."/>
            <person name="Abreu F."/>
            <person name="Lins U."/>
        </authorList>
    </citation>
    <scope>NUCLEOTIDE SEQUENCE [LARGE SCALE GENOMIC DNA]</scope>
    <source>
        <strain evidence="5 6">IT-1</strain>
    </source>
</reference>
<protein>
    <submittedName>
        <fullName evidence="5">Putative type 11 methyltransferase</fullName>
    </submittedName>
</protein>
<keyword evidence="1 5" id="KW-0489">Methyltransferase</keyword>
<evidence type="ECO:0000256" key="1">
    <source>
        <dbReference type="ARBA" id="ARBA00022603"/>
    </source>
</evidence>
<dbReference type="GO" id="GO:0032259">
    <property type="term" value="P:methylation"/>
    <property type="evidence" value="ECO:0007669"/>
    <property type="project" value="UniProtKB-KW"/>
</dbReference>
<evidence type="ECO:0000313" key="6">
    <source>
        <dbReference type="Proteomes" id="UP000194003"/>
    </source>
</evidence>
<dbReference type="OrthoDB" id="9808140at2"/>
<dbReference type="PANTHER" id="PTHR43464:SF19">
    <property type="entry name" value="UBIQUINONE BIOSYNTHESIS O-METHYLTRANSFERASE, MITOCHONDRIAL"/>
    <property type="match status" value="1"/>
</dbReference>
<dbReference type="GO" id="GO:0008757">
    <property type="term" value="F:S-adenosylmethionine-dependent methyltransferase activity"/>
    <property type="evidence" value="ECO:0007669"/>
    <property type="project" value="InterPro"/>
</dbReference>
<dbReference type="Pfam" id="PF13649">
    <property type="entry name" value="Methyltransf_25"/>
    <property type="match status" value="1"/>
</dbReference>
<dbReference type="SUPFAM" id="SSF53335">
    <property type="entry name" value="S-adenosyl-L-methionine-dependent methyltransferases"/>
    <property type="match status" value="1"/>
</dbReference>
<name>A0A1Y2K0W0_9PROT</name>
<dbReference type="InterPro" id="IPR029063">
    <property type="entry name" value="SAM-dependent_MTases_sf"/>
</dbReference>
<keyword evidence="2 5" id="KW-0808">Transferase</keyword>
<keyword evidence="6" id="KW-1185">Reference proteome</keyword>
<keyword evidence="3" id="KW-0949">S-adenosyl-L-methionine</keyword>
<sequence>MSHDHGHHPKHRFDPARAATLLDPKRRLIDDPLTLVRQMGVGEGMRVADLGCGAGFFTLPLLEAVGDGGHVTAVDVQPEVLEFFRQRAPDAPNLALTEADLTATGLPDDAFDAVFIAFTLHETPAMAALAEAKRILKPGGVAIVMEWGEFGPCPEREPGRKAGPPEDHRLLAAAMREHLRANALEEVEYGERLGGCHYWIRARA</sequence>
<dbReference type="STRING" id="1434232.MAIT1_01688"/>
<dbReference type="EMBL" id="LVJN01000020">
    <property type="protein sequence ID" value="OSM01671.1"/>
    <property type="molecule type" value="Genomic_DNA"/>
</dbReference>
<comment type="caution">
    <text evidence="5">The sequence shown here is derived from an EMBL/GenBank/DDBJ whole genome shotgun (WGS) entry which is preliminary data.</text>
</comment>
<dbReference type="CDD" id="cd02440">
    <property type="entry name" value="AdoMet_MTases"/>
    <property type="match status" value="1"/>
</dbReference>
<evidence type="ECO:0000256" key="2">
    <source>
        <dbReference type="ARBA" id="ARBA00022679"/>
    </source>
</evidence>
<dbReference type="RefSeq" id="WP_085443798.1">
    <property type="nucleotide sequence ID" value="NZ_LVJN01000020.1"/>
</dbReference>
<evidence type="ECO:0000256" key="3">
    <source>
        <dbReference type="ARBA" id="ARBA00022691"/>
    </source>
</evidence>
<dbReference type="Proteomes" id="UP000194003">
    <property type="component" value="Unassembled WGS sequence"/>
</dbReference>
<organism evidence="5 6">
    <name type="scientific">Magnetofaba australis IT-1</name>
    <dbReference type="NCBI Taxonomy" id="1434232"/>
    <lineage>
        <taxon>Bacteria</taxon>
        <taxon>Pseudomonadati</taxon>
        <taxon>Pseudomonadota</taxon>
        <taxon>Magnetococcia</taxon>
        <taxon>Magnetococcales</taxon>
        <taxon>Magnetococcaceae</taxon>
        <taxon>Magnetofaba</taxon>
    </lineage>
</organism>
<dbReference type="AlphaFoldDB" id="A0A1Y2K0W0"/>
<proteinExistence type="predicted"/>
<evidence type="ECO:0000259" key="4">
    <source>
        <dbReference type="Pfam" id="PF13649"/>
    </source>
</evidence>
<feature type="domain" description="Methyltransferase" evidence="4">
    <location>
        <begin position="47"/>
        <end position="140"/>
    </location>
</feature>
<gene>
    <name evidence="5" type="ORF">MAIT1_01688</name>
</gene>
<accession>A0A1Y2K0W0</accession>
<dbReference type="InterPro" id="IPR041698">
    <property type="entry name" value="Methyltransf_25"/>
</dbReference>
<dbReference type="PANTHER" id="PTHR43464">
    <property type="entry name" value="METHYLTRANSFERASE"/>
    <property type="match status" value="1"/>
</dbReference>
<evidence type="ECO:0000313" key="5">
    <source>
        <dbReference type="EMBL" id="OSM01671.1"/>
    </source>
</evidence>
<dbReference type="Gene3D" id="3.40.50.150">
    <property type="entry name" value="Vaccinia Virus protein VP39"/>
    <property type="match status" value="1"/>
</dbReference>